<reference evidence="6" key="1">
    <citation type="journal article" date="2019" name="Int. J. Syst. Evol. Microbiol.">
        <title>The Global Catalogue of Microorganisms (GCM) 10K type strain sequencing project: providing services to taxonomists for standard genome sequencing and annotation.</title>
        <authorList>
            <consortium name="The Broad Institute Genomics Platform"/>
            <consortium name="The Broad Institute Genome Sequencing Center for Infectious Disease"/>
            <person name="Wu L."/>
            <person name="Ma J."/>
        </authorList>
    </citation>
    <scope>NUCLEOTIDE SEQUENCE [LARGE SCALE GENOMIC DNA]</scope>
    <source>
        <strain evidence="6">CGMCC 4.7106</strain>
    </source>
</reference>
<dbReference type="Pfam" id="PF06723">
    <property type="entry name" value="MreB_Mbl"/>
    <property type="match status" value="1"/>
</dbReference>
<protein>
    <submittedName>
        <fullName evidence="5">Rod shape-determining protein</fullName>
    </submittedName>
</protein>
<dbReference type="InterPro" id="IPR056546">
    <property type="entry name" value="MreB_MamK-like"/>
</dbReference>
<evidence type="ECO:0000256" key="2">
    <source>
        <dbReference type="ARBA" id="ARBA00022490"/>
    </source>
</evidence>
<keyword evidence="4" id="KW-0067">ATP-binding</keyword>
<proteinExistence type="predicted"/>
<comment type="caution">
    <text evidence="5">The sequence shown here is derived from an EMBL/GenBank/DDBJ whole genome shotgun (WGS) entry which is preliminary data.</text>
</comment>
<organism evidence="5 6">
    <name type="scientific">Nonomuraea harbinensis</name>
    <dbReference type="NCBI Taxonomy" id="1286938"/>
    <lineage>
        <taxon>Bacteria</taxon>
        <taxon>Bacillati</taxon>
        <taxon>Actinomycetota</taxon>
        <taxon>Actinomycetes</taxon>
        <taxon>Streptosporangiales</taxon>
        <taxon>Streptosporangiaceae</taxon>
        <taxon>Nonomuraea</taxon>
    </lineage>
</organism>
<keyword evidence="2" id="KW-0963">Cytoplasm</keyword>
<keyword evidence="3" id="KW-0547">Nucleotide-binding</keyword>
<evidence type="ECO:0000313" key="5">
    <source>
        <dbReference type="EMBL" id="MFC5815920.1"/>
    </source>
</evidence>
<comment type="subcellular location">
    <subcellularLocation>
        <location evidence="1">Cytoplasm</location>
    </subcellularLocation>
</comment>
<dbReference type="RefSeq" id="WP_219543782.1">
    <property type="nucleotide sequence ID" value="NZ_JAHKRN010000005.1"/>
</dbReference>
<sequence>MSPLAFLGRDLAIDLGTATTQIYAPGLGVVLNEPSMAAACAATGRTLFGADAYAACSPSSGAGTRAVRHDDGPARWPVREGGELAGRLVKHFLSKVHGHPYARPRLVMALPDGAPPILSSAVRDLAYEADARRVYLVEHAVAVALGAGLPVTEPAGRMIVDIGPHLTRIAILACGAVVAAGTVHAGGDAVNAAIATLVAREHGLLVGEAEAEAAKLRAGPSWKPLDRHVIVRGLDPESRRERVAWLPVQQLYEVTRAPADAIARAAATALEHCPAELAADVAAHGAVLTGGGALLRGLARRLRAAMGVPVRRADRPVESMALGLGRYADRLGAIGPRPPL</sequence>
<dbReference type="Proteomes" id="UP001596096">
    <property type="component" value="Unassembled WGS sequence"/>
</dbReference>
<evidence type="ECO:0000256" key="1">
    <source>
        <dbReference type="ARBA" id="ARBA00004496"/>
    </source>
</evidence>
<evidence type="ECO:0000313" key="6">
    <source>
        <dbReference type="Proteomes" id="UP001596096"/>
    </source>
</evidence>
<name>A0ABW1BTW7_9ACTN</name>
<dbReference type="PANTHER" id="PTHR42749">
    <property type="entry name" value="CELL SHAPE-DETERMINING PROTEIN MREB"/>
    <property type="match status" value="1"/>
</dbReference>
<dbReference type="EMBL" id="JBHSNW010000005">
    <property type="protein sequence ID" value="MFC5815920.1"/>
    <property type="molecule type" value="Genomic_DNA"/>
</dbReference>
<dbReference type="PANTHER" id="PTHR42749:SF1">
    <property type="entry name" value="CELL SHAPE-DETERMINING PROTEIN MREB"/>
    <property type="match status" value="1"/>
</dbReference>
<evidence type="ECO:0000256" key="3">
    <source>
        <dbReference type="ARBA" id="ARBA00022741"/>
    </source>
</evidence>
<gene>
    <name evidence="5" type="ORF">ACFPUY_12550</name>
</gene>
<evidence type="ECO:0000256" key="4">
    <source>
        <dbReference type="ARBA" id="ARBA00022840"/>
    </source>
</evidence>
<accession>A0ABW1BTW7</accession>
<keyword evidence="6" id="KW-1185">Reference proteome</keyword>